<dbReference type="Proteomes" id="UP001524435">
    <property type="component" value="Unassembled WGS sequence"/>
</dbReference>
<evidence type="ECO:0000256" key="1">
    <source>
        <dbReference type="SAM" id="Phobius"/>
    </source>
</evidence>
<evidence type="ECO:0000313" key="2">
    <source>
        <dbReference type="EMBL" id="MCQ5121772.1"/>
    </source>
</evidence>
<proteinExistence type="predicted"/>
<feature type="transmembrane region" description="Helical" evidence="1">
    <location>
        <begin position="24"/>
        <end position="56"/>
    </location>
</feature>
<keyword evidence="3" id="KW-1185">Reference proteome</keyword>
<keyword evidence="1" id="KW-0472">Membrane</keyword>
<reference evidence="2 3" key="1">
    <citation type="submission" date="2022-06" db="EMBL/GenBank/DDBJ databases">
        <title>Isolation of gut microbiota from human fecal samples.</title>
        <authorList>
            <person name="Pamer E.G."/>
            <person name="Barat B."/>
            <person name="Waligurski E."/>
            <person name="Medina S."/>
            <person name="Paddock L."/>
            <person name="Mostad J."/>
        </authorList>
    </citation>
    <scope>NUCLEOTIDE SEQUENCE [LARGE SCALE GENOMIC DNA]</scope>
    <source>
        <strain evidence="2 3">DFI.6.1</strain>
    </source>
</reference>
<keyword evidence="1" id="KW-1133">Transmembrane helix</keyword>
<accession>A0ABT1SKL4</accession>
<comment type="caution">
    <text evidence="2">The sequence shown here is derived from an EMBL/GenBank/DDBJ whole genome shotgun (WGS) entry which is preliminary data.</text>
</comment>
<keyword evidence="1" id="KW-0812">Transmembrane</keyword>
<sequence length="86" mass="10045">MTTYLYPQNLKATANLWLWGLRDFAILCIATLLSVLALVQLGFFVPAAVTLCFGFLSIRMDDTTVLDFMRYAVRYFISTQQYFEWR</sequence>
<gene>
    <name evidence="2" type="ORF">NE663_05795</name>
</gene>
<organism evidence="2 3">
    <name type="scientific">Massilicoli timonensis</name>
    <dbReference type="NCBI Taxonomy" id="2015901"/>
    <lineage>
        <taxon>Bacteria</taxon>
        <taxon>Bacillati</taxon>
        <taxon>Bacillota</taxon>
        <taxon>Erysipelotrichia</taxon>
        <taxon>Erysipelotrichales</taxon>
        <taxon>Erysipelotrichaceae</taxon>
        <taxon>Massilicoli</taxon>
    </lineage>
</organism>
<dbReference type="RefSeq" id="WP_044940729.1">
    <property type="nucleotide sequence ID" value="NZ_JANGCH010000006.1"/>
</dbReference>
<protein>
    <submittedName>
        <fullName evidence="2">Uncharacterized protein</fullName>
    </submittedName>
</protein>
<evidence type="ECO:0000313" key="3">
    <source>
        <dbReference type="Proteomes" id="UP001524435"/>
    </source>
</evidence>
<name>A0ABT1SKL4_9FIRM</name>
<dbReference type="EMBL" id="JANGCH010000006">
    <property type="protein sequence ID" value="MCQ5121772.1"/>
    <property type="molecule type" value="Genomic_DNA"/>
</dbReference>